<reference evidence="2" key="1">
    <citation type="submission" date="2015-05" db="UniProtKB">
        <authorList>
            <consortium name="EnsemblMetazoa"/>
        </authorList>
    </citation>
    <scope>IDENTIFICATION</scope>
</reference>
<dbReference type="EnsemblMetazoa" id="RPRC005631-RA">
    <property type="protein sequence ID" value="RPRC005631-PA"/>
    <property type="gene ID" value="RPRC005631"/>
</dbReference>
<dbReference type="CDD" id="cd22673">
    <property type="entry name" value="FHA_Ki67"/>
    <property type="match status" value="1"/>
</dbReference>
<accession>T1HNK7</accession>
<dbReference type="AlphaFoldDB" id="T1HNK7"/>
<protein>
    <submittedName>
        <fullName evidence="2">FHA domain-containing protein</fullName>
    </submittedName>
</protein>
<dbReference type="Proteomes" id="UP000015103">
    <property type="component" value="Unassembled WGS sequence"/>
</dbReference>
<dbReference type="HOGENOM" id="CLU_1801335_0_0_1"/>
<dbReference type="EMBL" id="ACPB03007652">
    <property type="status" value="NOT_ANNOTATED_CDS"/>
    <property type="molecule type" value="Genomic_DNA"/>
</dbReference>
<dbReference type="VEuPathDB" id="VectorBase:RPRC005631"/>
<dbReference type="InterPro" id="IPR008984">
    <property type="entry name" value="SMAD_FHA_dom_sf"/>
</dbReference>
<name>T1HNK7_RHOPR</name>
<dbReference type="PANTHER" id="PTHR21603:SF18">
    <property type="entry name" value="ANTIGEN KI-67-LIKE PROTEIN"/>
    <property type="match status" value="1"/>
</dbReference>
<evidence type="ECO:0000256" key="1">
    <source>
        <dbReference type="SAM" id="MobiDB-lite"/>
    </source>
</evidence>
<dbReference type="Pfam" id="PF00498">
    <property type="entry name" value="FHA"/>
    <property type="match status" value="1"/>
</dbReference>
<dbReference type="InterPro" id="IPR000253">
    <property type="entry name" value="FHA_dom"/>
</dbReference>
<dbReference type="SUPFAM" id="SSF49879">
    <property type="entry name" value="SMAD/FHA domain"/>
    <property type="match status" value="1"/>
</dbReference>
<evidence type="ECO:0000313" key="3">
    <source>
        <dbReference type="Proteomes" id="UP000015103"/>
    </source>
</evidence>
<dbReference type="InParanoid" id="T1HNK7"/>
<keyword evidence="3" id="KW-1185">Reference proteome</keyword>
<sequence length="144" mass="16331">QIIISNAQGVNAKTFRVENLRTYIGRDKNCDIRVELQDVAPQHCLIIMPKTGFPATVRNLSQTNPTLVNGQVIGAADFVLKNNDVLTVGTRKFEWKYCEKNASDKQITKKSLNKKRKSEPAPKQRLVAVVSPQRSDSYHQKYLF</sequence>
<dbReference type="PANTHER" id="PTHR21603">
    <property type="entry name" value="ANTIGEN KI-67-LIKE PROTEIN"/>
    <property type="match status" value="1"/>
</dbReference>
<proteinExistence type="predicted"/>
<dbReference type="GO" id="GO:0005694">
    <property type="term" value="C:chromosome"/>
    <property type="evidence" value="ECO:0007669"/>
    <property type="project" value="TreeGrafter"/>
</dbReference>
<organism evidence="2 3">
    <name type="scientific">Rhodnius prolixus</name>
    <name type="common">Triatomid bug</name>
    <dbReference type="NCBI Taxonomy" id="13249"/>
    <lineage>
        <taxon>Eukaryota</taxon>
        <taxon>Metazoa</taxon>
        <taxon>Ecdysozoa</taxon>
        <taxon>Arthropoda</taxon>
        <taxon>Hexapoda</taxon>
        <taxon>Insecta</taxon>
        <taxon>Pterygota</taxon>
        <taxon>Neoptera</taxon>
        <taxon>Paraneoptera</taxon>
        <taxon>Hemiptera</taxon>
        <taxon>Heteroptera</taxon>
        <taxon>Panheteroptera</taxon>
        <taxon>Cimicomorpha</taxon>
        <taxon>Reduviidae</taxon>
        <taxon>Triatominae</taxon>
        <taxon>Rhodnius</taxon>
    </lineage>
</organism>
<feature type="region of interest" description="Disordered" evidence="1">
    <location>
        <begin position="108"/>
        <end position="136"/>
    </location>
</feature>
<dbReference type="GO" id="GO:0005634">
    <property type="term" value="C:nucleus"/>
    <property type="evidence" value="ECO:0007669"/>
    <property type="project" value="TreeGrafter"/>
</dbReference>
<dbReference type="SMART" id="SM00240">
    <property type="entry name" value="FHA"/>
    <property type="match status" value="1"/>
</dbReference>
<dbReference type="GO" id="GO:0007088">
    <property type="term" value="P:regulation of mitotic nuclear division"/>
    <property type="evidence" value="ECO:0007669"/>
    <property type="project" value="TreeGrafter"/>
</dbReference>
<dbReference type="PROSITE" id="PS50006">
    <property type="entry name" value="FHA_DOMAIN"/>
    <property type="match status" value="1"/>
</dbReference>
<dbReference type="Gene3D" id="2.60.200.20">
    <property type="match status" value="1"/>
</dbReference>
<dbReference type="STRING" id="13249.T1HNK7"/>
<dbReference type="GO" id="GO:0051983">
    <property type="term" value="P:regulation of chromosome segregation"/>
    <property type="evidence" value="ECO:0007669"/>
    <property type="project" value="TreeGrafter"/>
</dbReference>
<evidence type="ECO:0000313" key="2">
    <source>
        <dbReference type="EnsemblMetazoa" id="RPRC005631-PA"/>
    </source>
</evidence>